<dbReference type="RefSeq" id="XP_007727840.1">
    <property type="nucleotide sequence ID" value="XM_007729650.1"/>
</dbReference>
<feature type="transmembrane region" description="Helical" evidence="1">
    <location>
        <begin position="490"/>
        <end position="510"/>
    </location>
</feature>
<sequence length="625" mass="72216">MVKWQQLFARVTERDSPHVRDEMRRLLPTSTHDLPPSAFPAKEVTKVALRLKYQIEEVIPIEITEAKITAANSAIITPKVVETAKQAGGKDHASCVVYCLLVCKRWFKRQANLELWDSDLHHVRAVACEILAKRIIEGEEDQEYLLQEMLLKRYSVLRKGEETQPANVIERAVDLHCLTVIGSSGYQKCIKYLWRGWIHQDDEDPGNYVFYEQRDNTSYWAHLDPDRMRAPIYQNFVQISVSIIYLGLYTGAVNTVNEDGDLDVVEGILYVMTLGFICDEIAKFWKVGLWYFGFWNAFNNCLYALLTASFIIRMMALAHSPEESDERRGELNKLGYHFFCLAAPMFWMRLLLYLDTFRFFGAMLVVLKVMMRESLIFFALLVVVCVGFLQAFIGLNQVEGNSSITSFIITAMANSVMQSPEFDGFDDYAHPFGLILYYIFTFVVMVILLNILIALYNSAYEDITDNAIDEYMAMFAQKTLQFTRAPDENVFIAPLNLIELFFLIIPFEWWMEPHRYERLNDYVMGVIYSPLLVVTAALEAREANTVRNNRKRGEEDDDTVEEWEELQDEIDFETEGWNKKVRSTKPIVEVDADVQEIRELKLQVNELRDMIRALSPAVEGKADGK</sequence>
<proteinExistence type="predicted"/>
<reference evidence="4 5" key="1">
    <citation type="submission" date="2013-03" db="EMBL/GenBank/DDBJ databases">
        <title>The Genome Sequence of Capronia coronata CBS 617.96.</title>
        <authorList>
            <consortium name="The Broad Institute Genomics Platform"/>
            <person name="Cuomo C."/>
            <person name="de Hoog S."/>
            <person name="Gorbushina A."/>
            <person name="Walker B."/>
            <person name="Young S.K."/>
            <person name="Zeng Q."/>
            <person name="Gargeya S."/>
            <person name="Fitzgerald M."/>
            <person name="Haas B."/>
            <person name="Abouelleil A."/>
            <person name="Allen A.W."/>
            <person name="Alvarado L."/>
            <person name="Arachchi H.M."/>
            <person name="Berlin A.M."/>
            <person name="Chapman S.B."/>
            <person name="Gainer-Dewar J."/>
            <person name="Goldberg J."/>
            <person name="Griggs A."/>
            <person name="Gujja S."/>
            <person name="Hansen M."/>
            <person name="Howarth C."/>
            <person name="Imamovic A."/>
            <person name="Ireland A."/>
            <person name="Larimer J."/>
            <person name="McCowan C."/>
            <person name="Murphy C."/>
            <person name="Pearson M."/>
            <person name="Poon T.W."/>
            <person name="Priest M."/>
            <person name="Roberts A."/>
            <person name="Saif S."/>
            <person name="Shea T."/>
            <person name="Sisk P."/>
            <person name="Sykes S."/>
            <person name="Wortman J."/>
            <person name="Nusbaum C."/>
            <person name="Birren B."/>
        </authorList>
    </citation>
    <scope>NUCLEOTIDE SEQUENCE [LARGE SCALE GENOMIC DNA]</scope>
    <source>
        <strain evidence="4 5">CBS 617.96</strain>
    </source>
</reference>
<name>W9XD51_9EURO</name>
<dbReference type="Pfam" id="PF23190">
    <property type="entry name" value="LHD_TRPY1"/>
    <property type="match status" value="1"/>
</dbReference>
<comment type="caution">
    <text evidence="4">The sequence shown here is derived from an EMBL/GenBank/DDBJ whole genome shotgun (WGS) entry which is preliminary data.</text>
</comment>
<feature type="transmembrane region" description="Helical" evidence="1">
    <location>
        <begin position="336"/>
        <end position="354"/>
    </location>
</feature>
<feature type="transmembrane region" description="Helical" evidence="1">
    <location>
        <begin position="236"/>
        <end position="256"/>
    </location>
</feature>
<feature type="domain" description="YVC1 N-terminal linker helical" evidence="2">
    <location>
        <begin position="44"/>
        <end position="223"/>
    </location>
</feature>
<feature type="transmembrane region" description="Helical" evidence="1">
    <location>
        <begin position="375"/>
        <end position="393"/>
    </location>
</feature>
<dbReference type="AlphaFoldDB" id="W9XD51"/>
<organism evidence="4 5">
    <name type="scientific">Capronia coronata CBS 617.96</name>
    <dbReference type="NCBI Taxonomy" id="1182541"/>
    <lineage>
        <taxon>Eukaryota</taxon>
        <taxon>Fungi</taxon>
        <taxon>Dikarya</taxon>
        <taxon>Ascomycota</taxon>
        <taxon>Pezizomycotina</taxon>
        <taxon>Eurotiomycetes</taxon>
        <taxon>Chaetothyriomycetidae</taxon>
        <taxon>Chaetothyriales</taxon>
        <taxon>Herpotrichiellaceae</taxon>
        <taxon>Capronia</taxon>
    </lineage>
</organism>
<dbReference type="OrthoDB" id="301415at2759"/>
<evidence type="ECO:0000259" key="2">
    <source>
        <dbReference type="Pfam" id="PF23190"/>
    </source>
</evidence>
<dbReference type="PANTHER" id="PTHR35859">
    <property type="entry name" value="NONSELECTIVE CATION CHANNEL PROTEIN"/>
    <property type="match status" value="1"/>
</dbReference>
<dbReference type="InterPro" id="IPR056337">
    <property type="entry name" value="LHD_YVC1"/>
</dbReference>
<dbReference type="InterPro" id="IPR052971">
    <property type="entry name" value="TRP_calcium_channel"/>
</dbReference>
<feature type="transmembrane region" description="Helical" evidence="1">
    <location>
        <begin position="297"/>
        <end position="316"/>
    </location>
</feature>
<keyword evidence="1" id="KW-0472">Membrane</keyword>
<evidence type="ECO:0000256" key="1">
    <source>
        <dbReference type="SAM" id="Phobius"/>
    </source>
</evidence>
<gene>
    <name evidence="4" type="ORF">A1O1_08792</name>
</gene>
<feature type="transmembrane region" description="Helical" evidence="1">
    <location>
        <begin position="522"/>
        <end position="540"/>
    </location>
</feature>
<dbReference type="STRING" id="1182541.W9XD51"/>
<dbReference type="GeneID" id="19163639"/>
<dbReference type="eggNOG" id="ENOG502QTER">
    <property type="taxonomic scope" value="Eukaryota"/>
</dbReference>
<evidence type="ECO:0000313" key="4">
    <source>
        <dbReference type="EMBL" id="EXJ78392.1"/>
    </source>
</evidence>
<feature type="transmembrane region" description="Helical" evidence="1">
    <location>
        <begin position="435"/>
        <end position="456"/>
    </location>
</feature>
<keyword evidence="1" id="KW-1133">Transmembrane helix</keyword>
<dbReference type="PANTHER" id="PTHR35859:SF1">
    <property type="entry name" value="NONSELECTIVE CATION CHANNEL PROTEIN"/>
    <property type="match status" value="1"/>
</dbReference>
<feature type="transmembrane region" description="Helical" evidence="1">
    <location>
        <begin position="268"/>
        <end position="285"/>
    </location>
</feature>
<protein>
    <submittedName>
        <fullName evidence="4">Uncharacterized protein</fullName>
    </submittedName>
</protein>
<dbReference type="Proteomes" id="UP000019484">
    <property type="component" value="Unassembled WGS sequence"/>
</dbReference>
<accession>W9XD51</accession>
<dbReference type="HOGENOM" id="CLU_014123_0_0_1"/>
<feature type="domain" description="Calcium channel YVC1-like C-terminal transmembrane" evidence="3">
    <location>
        <begin position="256"/>
        <end position="534"/>
    </location>
</feature>
<keyword evidence="5" id="KW-1185">Reference proteome</keyword>
<dbReference type="Pfam" id="PF23317">
    <property type="entry name" value="YVC1_C"/>
    <property type="match status" value="1"/>
</dbReference>
<evidence type="ECO:0000259" key="3">
    <source>
        <dbReference type="Pfam" id="PF23317"/>
    </source>
</evidence>
<dbReference type="InterPro" id="IPR056336">
    <property type="entry name" value="YVC1_C"/>
</dbReference>
<keyword evidence="1" id="KW-0812">Transmembrane</keyword>
<evidence type="ECO:0000313" key="5">
    <source>
        <dbReference type="Proteomes" id="UP000019484"/>
    </source>
</evidence>
<dbReference type="EMBL" id="AMWN01000011">
    <property type="protein sequence ID" value="EXJ78392.1"/>
    <property type="molecule type" value="Genomic_DNA"/>
</dbReference>